<protein>
    <submittedName>
        <fullName evidence="1">Uncharacterized protein</fullName>
    </submittedName>
</protein>
<reference evidence="1" key="1">
    <citation type="journal article" date="2014" name="Int. J. Syst. Evol. Microbiol.">
        <title>Complete genome sequence of Corynebacterium casei LMG S-19264T (=DSM 44701T), isolated from a smear-ripened cheese.</title>
        <authorList>
            <consortium name="US DOE Joint Genome Institute (JGI-PGF)"/>
            <person name="Walter F."/>
            <person name="Albersmeier A."/>
            <person name="Kalinowski J."/>
            <person name="Ruckert C."/>
        </authorList>
    </citation>
    <scope>NUCLEOTIDE SEQUENCE</scope>
    <source>
        <strain evidence="1">JCM 3086</strain>
    </source>
</reference>
<dbReference type="Proteomes" id="UP000657574">
    <property type="component" value="Unassembled WGS sequence"/>
</dbReference>
<dbReference type="AlphaFoldDB" id="A0A917KTP2"/>
<proteinExistence type="predicted"/>
<evidence type="ECO:0000313" key="2">
    <source>
        <dbReference type="Proteomes" id="UP000657574"/>
    </source>
</evidence>
<comment type="caution">
    <text evidence="1">The sequence shown here is derived from an EMBL/GenBank/DDBJ whole genome shotgun (WGS) entry which is preliminary data.</text>
</comment>
<keyword evidence="2" id="KW-1185">Reference proteome</keyword>
<evidence type="ECO:0000313" key="1">
    <source>
        <dbReference type="EMBL" id="GGJ24194.1"/>
    </source>
</evidence>
<name>A0A917KTP2_9ACTN</name>
<organism evidence="1 2">
    <name type="scientific">Streptomyces brasiliensis</name>
    <dbReference type="NCBI Taxonomy" id="1954"/>
    <lineage>
        <taxon>Bacteria</taxon>
        <taxon>Bacillati</taxon>
        <taxon>Actinomycetota</taxon>
        <taxon>Actinomycetes</taxon>
        <taxon>Kitasatosporales</taxon>
        <taxon>Streptomycetaceae</taxon>
        <taxon>Streptomyces</taxon>
    </lineage>
</organism>
<gene>
    <name evidence="1" type="ORF">GCM10010121_039050</name>
</gene>
<reference evidence="1" key="2">
    <citation type="submission" date="2020-09" db="EMBL/GenBank/DDBJ databases">
        <authorList>
            <person name="Sun Q."/>
            <person name="Ohkuma M."/>
        </authorList>
    </citation>
    <scope>NUCLEOTIDE SEQUENCE</scope>
    <source>
        <strain evidence="1">JCM 3086</strain>
    </source>
</reference>
<accession>A0A917KTP2</accession>
<sequence length="74" mass="7802">MECGHTARATYRLAAGKGGTTQEFGNLISRLAAEAGYDMTPGAGGRRAWAAPRNPIRGREAVVIAVPSWRESSA</sequence>
<dbReference type="EMBL" id="BMQA01000011">
    <property type="protein sequence ID" value="GGJ24194.1"/>
    <property type="molecule type" value="Genomic_DNA"/>
</dbReference>